<feature type="transmembrane region" description="Helical" evidence="8">
    <location>
        <begin position="62"/>
        <end position="82"/>
    </location>
</feature>
<keyword evidence="11" id="KW-1185">Reference proteome</keyword>
<protein>
    <submittedName>
        <fullName evidence="10">Sugar transferase</fullName>
    </submittedName>
</protein>
<comment type="subcellular location">
    <subcellularLocation>
        <location evidence="1">Membrane</location>
        <topology evidence="1">Multi-pass membrane protein</topology>
    </subcellularLocation>
</comment>
<feature type="transmembrane region" description="Helical" evidence="8">
    <location>
        <begin position="103"/>
        <end position="121"/>
    </location>
</feature>
<evidence type="ECO:0000256" key="4">
    <source>
        <dbReference type="ARBA" id="ARBA00022692"/>
    </source>
</evidence>
<organism evidence="10 11">
    <name type="scientific">Leucobacter triazinivorans</name>
    <dbReference type="NCBI Taxonomy" id="1784719"/>
    <lineage>
        <taxon>Bacteria</taxon>
        <taxon>Bacillati</taxon>
        <taxon>Actinomycetota</taxon>
        <taxon>Actinomycetes</taxon>
        <taxon>Micrococcales</taxon>
        <taxon>Microbacteriaceae</taxon>
        <taxon>Leucobacter</taxon>
    </lineage>
</organism>
<keyword evidence="3 10" id="KW-0808">Transferase</keyword>
<gene>
    <name evidence="10" type="ORF">EVS81_07250</name>
</gene>
<evidence type="ECO:0000313" key="11">
    <source>
        <dbReference type="Proteomes" id="UP000289260"/>
    </source>
</evidence>
<proteinExistence type="inferred from homology"/>
<feature type="domain" description="Bacterial sugar transferase" evidence="9">
    <location>
        <begin position="298"/>
        <end position="485"/>
    </location>
</feature>
<evidence type="ECO:0000256" key="6">
    <source>
        <dbReference type="ARBA" id="ARBA00023136"/>
    </source>
</evidence>
<dbReference type="NCBIfam" id="TIGR03025">
    <property type="entry name" value="EPS_sugtrans"/>
    <property type="match status" value="1"/>
</dbReference>
<keyword evidence="5 8" id="KW-1133">Transmembrane helix</keyword>
<dbReference type="EMBL" id="CP035806">
    <property type="protein sequence ID" value="QBE48651.1"/>
    <property type="molecule type" value="Genomic_DNA"/>
</dbReference>
<evidence type="ECO:0000313" key="10">
    <source>
        <dbReference type="EMBL" id="QBE48651.1"/>
    </source>
</evidence>
<evidence type="ECO:0000256" key="1">
    <source>
        <dbReference type="ARBA" id="ARBA00004141"/>
    </source>
</evidence>
<keyword evidence="4 8" id="KW-0812">Transmembrane</keyword>
<feature type="transmembrane region" description="Helical" evidence="8">
    <location>
        <begin position="127"/>
        <end position="146"/>
    </location>
</feature>
<evidence type="ECO:0000256" key="3">
    <source>
        <dbReference type="ARBA" id="ARBA00022679"/>
    </source>
</evidence>
<sequence length="491" mass="54830">MLMEVASETFTGPIAVSPRCTPTLERRRRWERRFRWCLRVSDLAVILVTVGLGVLLQQLLSGVVSTTPATGAMLVALWLLLLSGMHSRDMQCLGSGTSEYQRVANATVLAFGAIAILVLLLDWSGDRVLIFAALPIGLVALLTTRWRWRHWLRDRRASGRYTSRTLVAGDRADVEYVIRTLQAKEHGFHVVGAALLSGDRAPVVVDDRRYPVRGPVERVADIASRIGADTIVIASRPENDSSFVRELSWQLEGTAANLVLSNQLTDVVGPRISFRPVEGLPMLQIRIPSYEGGYYLLKRGLDITVSALALACIAVIAPVLALAIKLDSPGPVFFAQRRVGRDGRLFTMYKFRTMVVDAEQRLAELQQQNEGAGLLFKMRRDPRVTRVGAVLRKLSIDELPQFWNVLLGDMSVVGPRPPLPNEVTAYDGRIVRRLYVKPGITGPWQVSGRSDLSWDESVRLDLSYVENWSLMSDLQIMWRTARVMVQREGAY</sequence>
<dbReference type="GO" id="GO:0016780">
    <property type="term" value="F:phosphotransferase activity, for other substituted phosphate groups"/>
    <property type="evidence" value="ECO:0007669"/>
    <property type="project" value="TreeGrafter"/>
</dbReference>
<dbReference type="PANTHER" id="PTHR30576">
    <property type="entry name" value="COLANIC BIOSYNTHESIS UDP-GLUCOSE LIPID CARRIER TRANSFERASE"/>
    <property type="match status" value="1"/>
</dbReference>
<feature type="coiled-coil region" evidence="7">
    <location>
        <begin position="348"/>
        <end position="375"/>
    </location>
</feature>
<accession>A0A4P6KFA6</accession>
<dbReference type="AlphaFoldDB" id="A0A4P6KFA6"/>
<evidence type="ECO:0000256" key="5">
    <source>
        <dbReference type="ARBA" id="ARBA00022989"/>
    </source>
</evidence>
<feature type="transmembrane region" description="Helical" evidence="8">
    <location>
        <begin position="36"/>
        <end position="56"/>
    </location>
</feature>
<dbReference type="Proteomes" id="UP000289260">
    <property type="component" value="Chromosome"/>
</dbReference>
<dbReference type="PANTHER" id="PTHR30576:SF10">
    <property type="entry name" value="SLL5057 PROTEIN"/>
    <property type="match status" value="1"/>
</dbReference>
<dbReference type="InterPro" id="IPR017475">
    <property type="entry name" value="EPS_sugar_tfrase"/>
</dbReference>
<dbReference type="GO" id="GO:0016020">
    <property type="term" value="C:membrane"/>
    <property type="evidence" value="ECO:0007669"/>
    <property type="project" value="UniProtKB-SubCell"/>
</dbReference>
<dbReference type="InterPro" id="IPR003362">
    <property type="entry name" value="Bact_transf"/>
</dbReference>
<evidence type="ECO:0000259" key="9">
    <source>
        <dbReference type="Pfam" id="PF02397"/>
    </source>
</evidence>
<evidence type="ECO:0000256" key="2">
    <source>
        <dbReference type="ARBA" id="ARBA00006464"/>
    </source>
</evidence>
<evidence type="ECO:0000256" key="7">
    <source>
        <dbReference type="SAM" id="Coils"/>
    </source>
</evidence>
<dbReference type="KEGG" id="ltr:EVS81_07250"/>
<reference evidence="10 11" key="1">
    <citation type="submission" date="2019-02" db="EMBL/GenBank/DDBJ databases">
        <authorList>
            <person name="Sun L."/>
            <person name="Pan D."/>
            <person name="Wu X."/>
        </authorList>
    </citation>
    <scope>NUCLEOTIDE SEQUENCE [LARGE SCALE GENOMIC DNA]</scope>
    <source>
        <strain evidence="10 11">JW-1</strain>
    </source>
</reference>
<feature type="transmembrane region" description="Helical" evidence="8">
    <location>
        <begin position="303"/>
        <end position="324"/>
    </location>
</feature>
<comment type="similarity">
    <text evidence="2">Belongs to the bacterial sugar transferase family.</text>
</comment>
<keyword evidence="6 8" id="KW-0472">Membrane</keyword>
<name>A0A4P6KFA6_9MICO</name>
<dbReference type="Pfam" id="PF02397">
    <property type="entry name" value="Bac_transf"/>
    <property type="match status" value="1"/>
</dbReference>
<evidence type="ECO:0000256" key="8">
    <source>
        <dbReference type="SAM" id="Phobius"/>
    </source>
</evidence>
<dbReference type="OrthoDB" id="9808602at2"/>
<keyword evidence="7" id="KW-0175">Coiled coil</keyword>